<keyword evidence="2" id="KW-1185">Reference proteome</keyword>
<protein>
    <submittedName>
        <fullName evidence="1">Uncharacterized protein</fullName>
    </submittedName>
</protein>
<dbReference type="Proteomes" id="UP001215598">
    <property type="component" value="Unassembled WGS sequence"/>
</dbReference>
<gene>
    <name evidence="1" type="ORF">B0H16DRAFT_1736513</name>
</gene>
<dbReference type="AlphaFoldDB" id="A0AAD7HNN9"/>
<evidence type="ECO:0000313" key="2">
    <source>
        <dbReference type="Proteomes" id="UP001215598"/>
    </source>
</evidence>
<comment type="caution">
    <text evidence="1">The sequence shown here is derived from an EMBL/GenBank/DDBJ whole genome shotgun (WGS) entry which is preliminary data.</text>
</comment>
<dbReference type="EMBL" id="JARKIB010000199">
    <property type="protein sequence ID" value="KAJ7724765.1"/>
    <property type="molecule type" value="Genomic_DNA"/>
</dbReference>
<sequence length="195" mass="22042">MKWWISQQAYVLKHLQRASGAKEDFLPLDLVTGITFEGTLDTKFVGFTLWGTSMTDAPTDQVYLFLFPPKVNFVAGQFTATNLEDSKKYYWSLDPAGLDRLTHEVAEDFGLPTLQFSVEVYWRRWDRSDPDIIREFHAAKGFDPDSQDVAIAMGYPLVDVKAIKNSVSKLTGQCSLTDSDTDEIEDGIYYSLGLC</sequence>
<accession>A0AAD7HNN9</accession>
<evidence type="ECO:0000313" key="1">
    <source>
        <dbReference type="EMBL" id="KAJ7724765.1"/>
    </source>
</evidence>
<reference evidence="1" key="1">
    <citation type="submission" date="2023-03" db="EMBL/GenBank/DDBJ databases">
        <title>Massive genome expansion in bonnet fungi (Mycena s.s.) driven by repeated elements and novel gene families across ecological guilds.</title>
        <authorList>
            <consortium name="Lawrence Berkeley National Laboratory"/>
            <person name="Harder C.B."/>
            <person name="Miyauchi S."/>
            <person name="Viragh M."/>
            <person name="Kuo A."/>
            <person name="Thoen E."/>
            <person name="Andreopoulos B."/>
            <person name="Lu D."/>
            <person name="Skrede I."/>
            <person name="Drula E."/>
            <person name="Henrissat B."/>
            <person name="Morin E."/>
            <person name="Kohler A."/>
            <person name="Barry K."/>
            <person name="LaButti K."/>
            <person name="Morin E."/>
            <person name="Salamov A."/>
            <person name="Lipzen A."/>
            <person name="Mereny Z."/>
            <person name="Hegedus B."/>
            <person name="Baldrian P."/>
            <person name="Stursova M."/>
            <person name="Weitz H."/>
            <person name="Taylor A."/>
            <person name="Grigoriev I.V."/>
            <person name="Nagy L.G."/>
            <person name="Martin F."/>
            <person name="Kauserud H."/>
        </authorList>
    </citation>
    <scope>NUCLEOTIDE SEQUENCE</scope>
    <source>
        <strain evidence="1">CBHHK182m</strain>
    </source>
</reference>
<proteinExistence type="predicted"/>
<name>A0AAD7HNN9_9AGAR</name>
<organism evidence="1 2">
    <name type="scientific">Mycena metata</name>
    <dbReference type="NCBI Taxonomy" id="1033252"/>
    <lineage>
        <taxon>Eukaryota</taxon>
        <taxon>Fungi</taxon>
        <taxon>Dikarya</taxon>
        <taxon>Basidiomycota</taxon>
        <taxon>Agaricomycotina</taxon>
        <taxon>Agaricomycetes</taxon>
        <taxon>Agaricomycetidae</taxon>
        <taxon>Agaricales</taxon>
        <taxon>Marasmiineae</taxon>
        <taxon>Mycenaceae</taxon>
        <taxon>Mycena</taxon>
    </lineage>
</organism>